<protein>
    <submittedName>
        <fullName evidence="2">Uncharacterized protein</fullName>
    </submittedName>
</protein>
<evidence type="ECO:0000313" key="2">
    <source>
        <dbReference type="EMBL" id="BCI63967.1"/>
    </source>
</evidence>
<feature type="chain" id="PRO_5028964604" evidence="1">
    <location>
        <begin position="23"/>
        <end position="140"/>
    </location>
</feature>
<reference evidence="3" key="1">
    <citation type="submission" date="2020-07" db="EMBL/GenBank/DDBJ databases">
        <title>Complete genome sequencing of Coprobacter sp. strain 2CBH44.</title>
        <authorList>
            <person name="Sakamoto M."/>
            <person name="Murakami T."/>
            <person name="Mori H."/>
        </authorList>
    </citation>
    <scope>NUCLEOTIDE SEQUENCE [LARGE SCALE GENOMIC DNA]</scope>
    <source>
        <strain evidence="3">2CBH44</strain>
    </source>
</reference>
<proteinExistence type="predicted"/>
<dbReference type="RefSeq" id="WP_200754863.1">
    <property type="nucleotide sequence ID" value="NZ_AP023322.1"/>
</dbReference>
<feature type="signal peptide" evidence="1">
    <location>
        <begin position="1"/>
        <end position="22"/>
    </location>
</feature>
<dbReference type="AlphaFoldDB" id="A0A7G1I324"/>
<gene>
    <name evidence="2" type="ORF">Cop2CBH44_23200</name>
</gene>
<accession>A0A7G1I324</accession>
<dbReference type="KEGG" id="copr:Cop2CBH44_23200"/>
<organism evidence="2 3">
    <name type="scientific">Coprobacter secundus subsp. similis</name>
    <dbReference type="NCBI Taxonomy" id="2751153"/>
    <lineage>
        <taxon>Bacteria</taxon>
        <taxon>Pseudomonadati</taxon>
        <taxon>Bacteroidota</taxon>
        <taxon>Bacteroidia</taxon>
        <taxon>Bacteroidales</taxon>
        <taxon>Barnesiellaceae</taxon>
        <taxon>Coprobacter</taxon>
    </lineage>
</organism>
<dbReference type="Proteomes" id="UP000594042">
    <property type="component" value="Chromosome"/>
</dbReference>
<sequence length="140" mass="15888">MKNLIKYFTFLLLAVCMGSCQKDETYTEFPAPVWQVDDAKYSVNMTAVVVLPNNLLPYFNENDQVAAFINDECRGVGILVDNAFFVTIKGTPEEISNVSFRYYSTQNKYMYTTDSFLPFEQDAVYGTVDAPEVLSLNIVQ</sequence>
<dbReference type="EMBL" id="AP023322">
    <property type="protein sequence ID" value="BCI63967.1"/>
    <property type="molecule type" value="Genomic_DNA"/>
</dbReference>
<keyword evidence="3" id="KW-1185">Reference proteome</keyword>
<evidence type="ECO:0000313" key="3">
    <source>
        <dbReference type="Proteomes" id="UP000594042"/>
    </source>
</evidence>
<name>A0A7G1I324_9BACT</name>
<evidence type="ECO:0000256" key="1">
    <source>
        <dbReference type="SAM" id="SignalP"/>
    </source>
</evidence>
<keyword evidence="1" id="KW-0732">Signal</keyword>